<accession>A0ABM7MYX1</accession>
<evidence type="ECO:0000256" key="4">
    <source>
        <dbReference type="ARBA" id="ARBA00023026"/>
    </source>
</evidence>
<dbReference type="Pfam" id="PF04829">
    <property type="entry name" value="PT-VENN"/>
    <property type="match status" value="1"/>
</dbReference>
<evidence type="ECO:0000256" key="5">
    <source>
        <dbReference type="SAM" id="MobiDB-lite"/>
    </source>
</evidence>
<keyword evidence="3" id="KW-1266">Target cell cytoplasm</keyword>
<evidence type="ECO:0000256" key="3">
    <source>
        <dbReference type="ARBA" id="ARBA00022913"/>
    </source>
</evidence>
<keyword evidence="2" id="KW-0800">Toxin</keyword>
<keyword evidence="8" id="KW-1185">Reference proteome</keyword>
<dbReference type="InterPro" id="IPR006914">
    <property type="entry name" value="VENN_dom"/>
</dbReference>
<feature type="compositionally biased region" description="Polar residues" evidence="5">
    <location>
        <begin position="357"/>
        <end position="372"/>
    </location>
</feature>
<comment type="subcellular location">
    <subcellularLocation>
        <location evidence="1">Target cell</location>
        <location evidence="1">Target cell cytoplasm</location>
    </subcellularLocation>
</comment>
<sequence>MRDHLAVQREMAALGQQAIGYASTILTEKAKEEAKAAALARLAKEDPNFNSLSAAALTAKVLNSEEYKQAEAKYGIGSNFQIGANAIVGALSALAGGNAGGALAAASGPLLAQVIKQASGDNEAMRVVLHTVISGLLAQAQGGSAIGGAAGGLVSSVGAEPLSQLLYGKSAALLTQEQKELVANLATLAGMGAGAAVGGSTGAGSGGVAAKVEVENNWLSKDSPKKYTTRYKECNGEPQCEQNIRKDMAKESADNIQKLKSCWDAGDTVCVKKIGDTIELSEKAYTELRQQDNMAGRAYEDSAQHYADIIANCAGECGWLEAAIAKTAARVLTDIAYGALATGSIPKGGESSVKPGTPSNTNPGKTEVSNKVTTDKNTSRNVNPIGDVDSFVSEQLSNLNKKLGTKIGQGRLPYERSGDGVNQAVTAVKDTLSNATSVSDKIPAASVRGKYDLIHVYSAKTNSTVSLRVLPDGKYEFDTLISEKSSKIK</sequence>
<reference evidence="7 8" key="1">
    <citation type="submission" date="2021-01" db="EMBL/GenBank/DDBJ databases">
        <title>Complete genome sequence of Erwinia rhapontici MAFF 311153.</title>
        <authorList>
            <person name="Morohoshi T."/>
            <person name="Someya N."/>
        </authorList>
    </citation>
    <scope>NUCLEOTIDE SEQUENCE [LARGE SCALE GENOMIC DNA]</scope>
    <source>
        <strain evidence="7 8">MAFF 311153</strain>
    </source>
</reference>
<evidence type="ECO:0000256" key="2">
    <source>
        <dbReference type="ARBA" id="ARBA00022656"/>
    </source>
</evidence>
<name>A0ABM7MYX1_ERWRD</name>
<gene>
    <name evidence="7" type="ORF">ERHA53_15890</name>
</gene>
<evidence type="ECO:0000259" key="6">
    <source>
        <dbReference type="Pfam" id="PF04829"/>
    </source>
</evidence>
<protein>
    <recommendedName>
        <fullName evidence="6">VENN motif-containing domain-containing protein</fullName>
    </recommendedName>
</protein>
<organism evidence="7 8">
    <name type="scientific">Erwinia rhapontici</name>
    <name type="common">Pectobacterium rhapontici</name>
    <dbReference type="NCBI Taxonomy" id="55212"/>
    <lineage>
        <taxon>Bacteria</taxon>
        <taxon>Pseudomonadati</taxon>
        <taxon>Pseudomonadota</taxon>
        <taxon>Gammaproteobacteria</taxon>
        <taxon>Enterobacterales</taxon>
        <taxon>Erwiniaceae</taxon>
        <taxon>Erwinia</taxon>
    </lineage>
</organism>
<keyword evidence="4" id="KW-0843">Virulence</keyword>
<evidence type="ECO:0000313" key="8">
    <source>
        <dbReference type="Proteomes" id="UP000677515"/>
    </source>
</evidence>
<dbReference type="EMBL" id="AP024329">
    <property type="protein sequence ID" value="BCQ34246.1"/>
    <property type="molecule type" value="Genomic_DNA"/>
</dbReference>
<dbReference type="Proteomes" id="UP000677515">
    <property type="component" value="Chromosome"/>
</dbReference>
<feature type="domain" description="VENN motif-containing" evidence="6">
    <location>
        <begin position="174"/>
        <end position="221"/>
    </location>
</feature>
<evidence type="ECO:0000256" key="1">
    <source>
        <dbReference type="ARBA" id="ARBA00004219"/>
    </source>
</evidence>
<proteinExistence type="predicted"/>
<evidence type="ECO:0000313" key="7">
    <source>
        <dbReference type="EMBL" id="BCQ34246.1"/>
    </source>
</evidence>
<feature type="region of interest" description="Disordered" evidence="5">
    <location>
        <begin position="346"/>
        <end position="386"/>
    </location>
</feature>